<gene>
    <name evidence="1" type="ORF">SAMN05192583_3262</name>
</gene>
<proteinExistence type="predicted"/>
<protein>
    <submittedName>
        <fullName evidence="1">Uncharacterized protein</fullName>
    </submittedName>
</protein>
<dbReference type="OrthoDB" id="7579292at2"/>
<evidence type="ECO:0000313" key="2">
    <source>
        <dbReference type="Proteomes" id="UP000199206"/>
    </source>
</evidence>
<reference evidence="2" key="1">
    <citation type="submission" date="2016-10" db="EMBL/GenBank/DDBJ databases">
        <authorList>
            <person name="Varghese N."/>
            <person name="Submissions S."/>
        </authorList>
    </citation>
    <scope>NUCLEOTIDE SEQUENCE [LARGE SCALE GENOMIC DNA]</scope>
    <source>
        <strain evidence="2">S6-262</strain>
    </source>
</reference>
<organism evidence="1 2">
    <name type="scientific">Sphingomonas gellani</name>
    <dbReference type="NCBI Taxonomy" id="1166340"/>
    <lineage>
        <taxon>Bacteria</taxon>
        <taxon>Pseudomonadati</taxon>
        <taxon>Pseudomonadota</taxon>
        <taxon>Alphaproteobacteria</taxon>
        <taxon>Sphingomonadales</taxon>
        <taxon>Sphingomonadaceae</taxon>
        <taxon>Sphingomonas</taxon>
    </lineage>
</organism>
<accession>A0A1H8I922</accession>
<dbReference type="Proteomes" id="UP000199206">
    <property type="component" value="Unassembled WGS sequence"/>
</dbReference>
<sequence length="80" mass="9526">MEEVEPRAVVGWKQEETRHGVVLTLQLIGDREAYREHRFDHLPIVLGDRQLRSLARDLARATTERGMEVFAPKRWWRFGR</sequence>
<dbReference type="STRING" id="1166340.SAMN05192583_3262"/>
<keyword evidence="2" id="KW-1185">Reference proteome</keyword>
<dbReference type="AlphaFoldDB" id="A0A1H8I922"/>
<name>A0A1H8I922_9SPHN</name>
<evidence type="ECO:0000313" key="1">
    <source>
        <dbReference type="EMBL" id="SEN65280.1"/>
    </source>
</evidence>
<dbReference type="RefSeq" id="WP_139198123.1">
    <property type="nucleotide sequence ID" value="NZ_FOCF01000009.1"/>
</dbReference>
<dbReference type="EMBL" id="FOCF01000009">
    <property type="protein sequence ID" value="SEN65280.1"/>
    <property type="molecule type" value="Genomic_DNA"/>
</dbReference>